<accession>A0A0R1QM25</accession>
<reference evidence="3 4" key="1">
    <citation type="journal article" date="2015" name="Genome Announc.">
        <title>Expanding the biotechnology potential of lactobacilli through comparative genomics of 213 strains and associated genera.</title>
        <authorList>
            <person name="Sun Z."/>
            <person name="Harris H.M."/>
            <person name="McCann A."/>
            <person name="Guo C."/>
            <person name="Argimon S."/>
            <person name="Zhang W."/>
            <person name="Yang X."/>
            <person name="Jeffery I.B."/>
            <person name="Cooney J.C."/>
            <person name="Kagawa T.F."/>
            <person name="Liu W."/>
            <person name="Song Y."/>
            <person name="Salvetti E."/>
            <person name="Wrobel A."/>
            <person name="Rasinkangas P."/>
            <person name="Parkhill J."/>
            <person name="Rea M.C."/>
            <person name="O'Sullivan O."/>
            <person name="Ritari J."/>
            <person name="Douillard F.P."/>
            <person name="Paul Ross R."/>
            <person name="Yang R."/>
            <person name="Briner A.E."/>
            <person name="Felis G.E."/>
            <person name="de Vos W.M."/>
            <person name="Barrangou R."/>
            <person name="Klaenhammer T.R."/>
            <person name="Caufield P.W."/>
            <person name="Cui Y."/>
            <person name="Zhang H."/>
            <person name="O'Toole P.W."/>
        </authorList>
    </citation>
    <scope>NUCLEOTIDE SEQUENCE [LARGE SCALE GENOMIC DNA]</scope>
    <source>
        <strain evidence="3 4">DSM 13343</strain>
    </source>
</reference>
<evidence type="ECO:0000313" key="4">
    <source>
        <dbReference type="Proteomes" id="UP000051790"/>
    </source>
</evidence>
<keyword evidence="1" id="KW-1133">Transmembrane helix</keyword>
<dbReference type="Pfam" id="PF04536">
    <property type="entry name" value="TPM_phosphatase"/>
    <property type="match status" value="1"/>
</dbReference>
<sequence>MADMKHHHGWLAILVFLGLIFVWTTPVHALENQYLNDHTNTLSEMTLKDAATINQTLGTLPGKPALSMEVYDRIPNGQDIDKFKVKRFEQLGIGQKGWDNGLYFVLALKDKKYALEVGYGLEAALPDGAMDRIITDSVKTYLRGQHYDSAMQLIMANLGNWLVKHKSEIATPAQIKAQKAADHAQKVRDTIGVIIFITIAVLVVIALLWWHKRQHTKLLQVFDAQVAPQLPLFQSLISTQQAAYRKQLSVGWFKSLPKDLEPWLMRDFAWYIRYKLAELAPSVPTPMPAFAYAGIDYTDLPDSDELVWQATSLQAYFNTIQPQLVRLVAPYRQYFNGFSEWAPGHSFKDQQEVWRTFVAHVALKDAKKLNTLKAQKQFFEALWRRLNQEDTDGLGLAMMPVWLSDVGGSPSSGSGFGSGSGYGGGSSGGGGFSGGW</sequence>
<dbReference type="PANTHER" id="PTHR30373:SF2">
    <property type="entry name" value="UPF0603 PROTEIN YGCG"/>
    <property type="match status" value="1"/>
</dbReference>
<dbReference type="PATRIC" id="fig|1423769.4.peg.2197"/>
<organism evidence="3 4">
    <name type="scientific">Lacticaseibacillus manihotivorans DSM 13343 = JCM 12514</name>
    <dbReference type="NCBI Taxonomy" id="1423769"/>
    <lineage>
        <taxon>Bacteria</taxon>
        <taxon>Bacillati</taxon>
        <taxon>Bacillota</taxon>
        <taxon>Bacilli</taxon>
        <taxon>Lactobacillales</taxon>
        <taxon>Lactobacillaceae</taxon>
        <taxon>Lacticaseibacillus</taxon>
    </lineage>
</organism>
<evidence type="ECO:0000313" key="3">
    <source>
        <dbReference type="EMBL" id="KRL42043.1"/>
    </source>
</evidence>
<evidence type="ECO:0000259" key="2">
    <source>
        <dbReference type="Pfam" id="PF04536"/>
    </source>
</evidence>
<keyword evidence="1" id="KW-0472">Membrane</keyword>
<dbReference type="PANTHER" id="PTHR30373">
    <property type="entry name" value="UPF0603 PROTEIN YGCG"/>
    <property type="match status" value="1"/>
</dbReference>
<feature type="domain" description="TPM" evidence="2">
    <location>
        <begin position="37"/>
        <end position="156"/>
    </location>
</feature>
<dbReference type="InterPro" id="IPR007621">
    <property type="entry name" value="TPM_dom"/>
</dbReference>
<dbReference type="AlphaFoldDB" id="A0A0R1QM25"/>
<feature type="transmembrane region" description="Helical" evidence="1">
    <location>
        <begin position="191"/>
        <end position="210"/>
    </location>
</feature>
<comment type="caution">
    <text evidence="3">The sequence shown here is derived from an EMBL/GenBank/DDBJ whole genome shotgun (WGS) entry which is preliminary data.</text>
</comment>
<protein>
    <recommendedName>
        <fullName evidence="2">TPM domain-containing protein</fullName>
    </recommendedName>
</protein>
<keyword evidence="4" id="KW-1185">Reference proteome</keyword>
<dbReference type="Proteomes" id="UP000051790">
    <property type="component" value="Unassembled WGS sequence"/>
</dbReference>
<gene>
    <name evidence="3" type="ORF">FD01_GL002045</name>
</gene>
<keyword evidence="1" id="KW-0812">Transmembrane</keyword>
<proteinExistence type="predicted"/>
<dbReference type="Gene3D" id="3.10.310.50">
    <property type="match status" value="1"/>
</dbReference>
<evidence type="ECO:0000256" key="1">
    <source>
        <dbReference type="SAM" id="Phobius"/>
    </source>
</evidence>
<name>A0A0R1QM25_9LACO</name>
<dbReference type="EMBL" id="AZEU01000235">
    <property type="protein sequence ID" value="KRL42043.1"/>
    <property type="molecule type" value="Genomic_DNA"/>
</dbReference>